<feature type="binding site" evidence="12">
    <location>
        <position position="136"/>
    </location>
    <ligand>
        <name>substrate</name>
    </ligand>
</feature>
<dbReference type="Gene3D" id="3.40.720.10">
    <property type="entry name" value="Alkaline Phosphatase, subunit A"/>
    <property type="match status" value="1"/>
</dbReference>
<evidence type="ECO:0000256" key="13">
    <source>
        <dbReference type="PIRSR" id="PIRSR001492-3"/>
    </source>
</evidence>
<feature type="active site" description="Phosphoserine intermediate" evidence="11">
    <location>
        <position position="75"/>
    </location>
</feature>
<dbReference type="RefSeq" id="WP_013968327.1">
    <property type="nucleotide sequence ID" value="NC_015732.1"/>
</dbReference>
<evidence type="ECO:0000256" key="7">
    <source>
        <dbReference type="ARBA" id="ARBA00023152"/>
    </source>
</evidence>
<dbReference type="EMBL" id="CP002868">
    <property type="protein sequence ID" value="AEJ19016.1"/>
    <property type="molecule type" value="Genomic_DNA"/>
</dbReference>
<evidence type="ECO:0000313" key="16">
    <source>
        <dbReference type="EMBL" id="AEJ19016.1"/>
    </source>
</evidence>
<feature type="binding site" evidence="12">
    <location>
        <begin position="166"/>
        <end position="167"/>
    </location>
    <ligand>
        <name>substrate</name>
    </ligand>
</feature>
<feature type="binding site" evidence="12">
    <location>
        <begin position="281"/>
        <end position="284"/>
    </location>
    <ligand>
        <name>substrate</name>
    </ligand>
</feature>
<name>F8F1G3_GRAC1</name>
<dbReference type="NCBIfam" id="TIGR01307">
    <property type="entry name" value="pgm_bpd_ind"/>
    <property type="match status" value="1"/>
</dbReference>
<dbReference type="InterPro" id="IPR011258">
    <property type="entry name" value="BPG-indep_PGM_N"/>
</dbReference>
<protein>
    <recommendedName>
        <fullName evidence="10">2,3-bisphosphoglycerate-independent phosphoglycerate mutase</fullName>
        <ecNumber evidence="10">5.4.2.12</ecNumber>
    </recommendedName>
</protein>
<dbReference type="EC" id="5.4.2.12" evidence="10"/>
<organism evidence="16 17">
    <name type="scientific">Gracilinema caldarium (strain ATCC 51460 / DSM 7334 / H1)</name>
    <name type="common">Treponema caldarium</name>
    <dbReference type="NCBI Taxonomy" id="744872"/>
    <lineage>
        <taxon>Bacteria</taxon>
        <taxon>Pseudomonadati</taxon>
        <taxon>Spirochaetota</taxon>
        <taxon>Spirochaetia</taxon>
        <taxon>Spirochaetales</taxon>
        <taxon>Breznakiellaceae</taxon>
        <taxon>Gracilinema</taxon>
    </lineage>
</organism>
<feature type="binding site" evidence="13">
    <location>
        <position position="75"/>
    </location>
    <ligand>
        <name>Mn(2+)</name>
        <dbReference type="ChEBI" id="CHEBI:29035"/>
        <label>2</label>
    </ligand>
</feature>
<evidence type="ECO:0000313" key="17">
    <source>
        <dbReference type="Proteomes" id="UP000000503"/>
    </source>
</evidence>
<comment type="catalytic activity">
    <reaction evidence="1">
        <text>(2R)-2-phosphoglycerate = (2R)-3-phosphoglycerate</text>
        <dbReference type="Rhea" id="RHEA:15901"/>
        <dbReference type="ChEBI" id="CHEBI:58272"/>
        <dbReference type="ChEBI" id="CHEBI:58289"/>
        <dbReference type="EC" id="5.4.2.12"/>
    </reaction>
</comment>
<dbReference type="Pfam" id="PF01676">
    <property type="entry name" value="Metalloenzyme"/>
    <property type="match status" value="1"/>
</dbReference>
<dbReference type="GO" id="GO:0030145">
    <property type="term" value="F:manganese ion binding"/>
    <property type="evidence" value="ECO:0007669"/>
    <property type="project" value="InterPro"/>
</dbReference>
<dbReference type="eggNOG" id="COG0696">
    <property type="taxonomic scope" value="Bacteria"/>
</dbReference>
<feature type="binding site" evidence="13">
    <location>
        <position position="496"/>
    </location>
    <ligand>
        <name>Mn(2+)</name>
        <dbReference type="ChEBI" id="CHEBI:29035"/>
        <label>1</label>
    </ligand>
</feature>
<dbReference type="Pfam" id="PF06415">
    <property type="entry name" value="iPGM_N"/>
    <property type="match status" value="1"/>
</dbReference>
<dbReference type="AlphaFoldDB" id="F8F1G3"/>
<dbReference type="Gene3D" id="3.40.1450.10">
    <property type="entry name" value="BPG-independent phosphoglycerate mutase, domain B"/>
    <property type="match status" value="1"/>
</dbReference>
<feature type="binding site" evidence="13">
    <location>
        <position position="24"/>
    </location>
    <ligand>
        <name>Mn(2+)</name>
        <dbReference type="ChEBI" id="CHEBI:29035"/>
        <label>2</label>
    </ligand>
</feature>
<dbReference type="SUPFAM" id="SSF64158">
    <property type="entry name" value="2,3-Bisphosphoglycerate-independent phosphoglycerate mutase, substrate-binding domain"/>
    <property type="match status" value="1"/>
</dbReference>
<dbReference type="CDD" id="cd16010">
    <property type="entry name" value="iPGM"/>
    <property type="match status" value="1"/>
</dbReference>
<feature type="binding site" evidence="13">
    <location>
        <position position="424"/>
    </location>
    <ligand>
        <name>Mn(2+)</name>
        <dbReference type="ChEBI" id="CHEBI:29035"/>
        <label>1</label>
    </ligand>
</feature>
<feature type="binding site" evidence="12">
    <location>
        <position position="209"/>
    </location>
    <ligand>
        <name>substrate</name>
    </ligand>
</feature>
<evidence type="ECO:0000256" key="11">
    <source>
        <dbReference type="PIRSR" id="PIRSR001492-1"/>
    </source>
</evidence>
<comment type="pathway">
    <text evidence="4">Carbohydrate degradation; glycolysis; pyruvate from D-glyceraldehyde 3-phosphate: step 3/5.</text>
</comment>
<evidence type="ECO:0000256" key="10">
    <source>
        <dbReference type="NCBIfam" id="TIGR01307"/>
    </source>
</evidence>
<dbReference type="GO" id="GO:0005737">
    <property type="term" value="C:cytoplasm"/>
    <property type="evidence" value="ECO:0007669"/>
    <property type="project" value="InterPro"/>
</dbReference>
<comment type="similarity">
    <text evidence="5">Belongs to the BPG-independent phosphoglycerate mutase family.</text>
</comment>
<comment type="cofactor">
    <cofactor evidence="2">
        <name>Mn(2+)</name>
        <dbReference type="ChEBI" id="CHEBI:29035"/>
    </cofactor>
</comment>
<dbReference type="STRING" id="744872.Spica_0862"/>
<dbReference type="InterPro" id="IPR017850">
    <property type="entry name" value="Alkaline_phosphatase_core_sf"/>
</dbReference>
<dbReference type="OrthoDB" id="9800863at2"/>
<dbReference type="SUPFAM" id="SSF53649">
    <property type="entry name" value="Alkaline phosphatase-like"/>
    <property type="match status" value="1"/>
</dbReference>
<dbReference type="PANTHER" id="PTHR31637">
    <property type="entry name" value="2,3-BISPHOSPHOGLYCERATE-INDEPENDENT PHOSPHOGLYCERATE MUTASE"/>
    <property type="match status" value="1"/>
</dbReference>
<dbReference type="InterPro" id="IPR006124">
    <property type="entry name" value="Metalloenzyme"/>
</dbReference>
<evidence type="ECO:0000256" key="8">
    <source>
        <dbReference type="ARBA" id="ARBA00023211"/>
    </source>
</evidence>
<dbReference type="GO" id="GO:0006007">
    <property type="term" value="P:glucose catabolic process"/>
    <property type="evidence" value="ECO:0007669"/>
    <property type="project" value="InterPro"/>
</dbReference>
<sequence>MVEALKKNSAWKGRRGPVVLVIMDGVGYGKYKEGDAVADSKMYNLEAIKAKSPHTRLKAHGTAVGLPSDEDMGNSEVGHNAIGCGRVFSQGAALVSKSIESGAMFQGKTWREVIGNVKTSGGALHFIGLFSDGNVHSHIDHLKAMIIKAKEEGVKKVRIHVLFDGRDVGETSALEYVDPFETFLKSLNNASFDARIASGGGRMWITMDRYGADWAMVERGWKTHVLGMGRQFSSAREAVETYRKEIPGIIDQDLKEFVITENGKPVGTIEDGDSVIYFNFRGDRALEMTAAFEQDDFDKFNRIRRPKVVYAGMMEYDGDMHVPKRYLVSPPAIDRTMGEYLAASGVRTLAISETQKYGHVTYFFNGNRTGKFSEELEDYIEITSDVLPFEQRPWMKCAEITDAVLEAIESGKYNFIRLNYPNGDMVGHTGNYEAVVCSMEAMDLQLGRLAKAVEKAGGIMVISADHGNSDDMFEHDKKTGAVIYKEDGQPKAKTSHSLNPVPCIIYDPEHKGEYTYKPGEGVLKTGLGISSLAATCIQLLGFIPPEDYDPSVLAM</sequence>
<evidence type="ECO:0000256" key="12">
    <source>
        <dbReference type="PIRSR" id="PIRSR001492-2"/>
    </source>
</evidence>
<feature type="domain" description="BPG-independent PGAM N-terminal" evidence="15">
    <location>
        <begin position="95"/>
        <end position="317"/>
    </location>
</feature>
<dbReference type="InterPro" id="IPR005995">
    <property type="entry name" value="Pgm_bpd_ind"/>
</dbReference>
<evidence type="ECO:0000256" key="9">
    <source>
        <dbReference type="ARBA" id="ARBA00023235"/>
    </source>
</evidence>
<comment type="function">
    <text evidence="3">Catalyzes the interconversion of 2-phosphoglycerate and 3-phosphoglycerate.</text>
</comment>
<evidence type="ECO:0000256" key="1">
    <source>
        <dbReference type="ARBA" id="ARBA00000370"/>
    </source>
</evidence>
<dbReference type="KEGG" id="scd:Spica_0862"/>
<gene>
    <name evidence="16" type="ordered locus">Spica_0862</name>
</gene>
<evidence type="ECO:0000259" key="14">
    <source>
        <dbReference type="Pfam" id="PF01676"/>
    </source>
</evidence>
<keyword evidence="9" id="KW-0413">Isomerase</keyword>
<dbReference type="Proteomes" id="UP000000503">
    <property type="component" value="Chromosome"/>
</dbReference>
<keyword evidence="6 13" id="KW-0479">Metal-binding</keyword>
<dbReference type="PANTHER" id="PTHR31637:SF0">
    <property type="entry name" value="2,3-BISPHOSPHOGLYCERATE-INDEPENDENT PHOSPHOGLYCERATE MUTASE"/>
    <property type="match status" value="1"/>
</dbReference>
<dbReference type="PIRSF" id="PIRSF001492">
    <property type="entry name" value="IPGAM"/>
    <property type="match status" value="1"/>
</dbReference>
<dbReference type="UniPathway" id="UPA00109">
    <property type="reaction ID" value="UER00186"/>
</dbReference>
<evidence type="ECO:0000256" key="2">
    <source>
        <dbReference type="ARBA" id="ARBA00001936"/>
    </source>
</evidence>
<keyword evidence="7" id="KW-0324">Glycolysis</keyword>
<evidence type="ECO:0000256" key="5">
    <source>
        <dbReference type="ARBA" id="ARBA00008819"/>
    </source>
</evidence>
<accession>F8F1G3</accession>
<feature type="binding site" evidence="13">
    <location>
        <position position="428"/>
    </location>
    <ligand>
        <name>Mn(2+)</name>
        <dbReference type="ChEBI" id="CHEBI:29035"/>
        <label>1</label>
    </ligand>
</feature>
<feature type="binding site" evidence="13">
    <location>
        <position position="465"/>
    </location>
    <ligand>
        <name>Mn(2+)</name>
        <dbReference type="ChEBI" id="CHEBI:29035"/>
        <label>2</label>
    </ligand>
</feature>
<dbReference type="GO" id="GO:0006096">
    <property type="term" value="P:glycolytic process"/>
    <property type="evidence" value="ECO:0007669"/>
    <property type="project" value="UniProtKB-UniRule"/>
</dbReference>
<dbReference type="GO" id="GO:0004619">
    <property type="term" value="F:phosphoglycerate mutase activity"/>
    <property type="evidence" value="ECO:0007669"/>
    <property type="project" value="UniProtKB-UniRule"/>
</dbReference>
<dbReference type="InterPro" id="IPR036646">
    <property type="entry name" value="PGAM_B_sf"/>
</dbReference>
<feature type="binding site" evidence="12">
    <location>
        <position position="356"/>
    </location>
    <ligand>
        <name>substrate</name>
    </ligand>
</feature>
<dbReference type="FunFam" id="3.40.1450.10:FF:000002">
    <property type="entry name" value="2,3-bisphosphoglycerate-independent phosphoglycerate mutase"/>
    <property type="match status" value="1"/>
</dbReference>
<proteinExistence type="inferred from homology"/>
<feature type="binding site" evidence="13">
    <location>
        <position position="466"/>
    </location>
    <ligand>
        <name>Mn(2+)</name>
        <dbReference type="ChEBI" id="CHEBI:29035"/>
        <label>2</label>
    </ligand>
</feature>
<evidence type="ECO:0000256" key="4">
    <source>
        <dbReference type="ARBA" id="ARBA00004798"/>
    </source>
</evidence>
<reference evidence="17" key="1">
    <citation type="journal article" date="2013" name="Stand. Genomic Sci.">
        <title>Genome sequence of the thermophilic fresh-water bacterium Spirochaeta caldaria type strain (H1(T)), reclassification of Spirochaeta caldaria, Spirochaeta stenostrepta, and Spirochaeta zuelzerae in the genus Treponema as Treponema caldaria comb. nov., Treponema stenostrepta comb. nov., and Treponema zuelzerae comb. nov., and emendation of the genus Treponema.</title>
        <authorList>
            <person name="Abt B."/>
            <person name="Goker M."/>
            <person name="Scheuner C."/>
            <person name="Han C."/>
            <person name="Lu M."/>
            <person name="Misra M."/>
            <person name="Lapidus A."/>
            <person name="Nolan M."/>
            <person name="Lucas S."/>
            <person name="Hammon N."/>
            <person name="Deshpande S."/>
            <person name="Cheng J.F."/>
            <person name="Tapia R."/>
            <person name="Goodwin L.A."/>
            <person name="Pitluck S."/>
            <person name="Liolios K."/>
            <person name="Pagani I."/>
            <person name="Ivanova N."/>
            <person name="Mavromatis K."/>
            <person name="Mikhailova N."/>
            <person name="Huntemann M."/>
            <person name="Pati A."/>
            <person name="Chen A."/>
            <person name="Palaniappan K."/>
            <person name="Land M."/>
            <person name="Hauser L."/>
            <person name="Jeffries C.D."/>
            <person name="Rohde M."/>
            <person name="Spring S."/>
            <person name="Gronow S."/>
            <person name="Detter J.C."/>
            <person name="Bristow J."/>
            <person name="Eisen J.A."/>
            <person name="Markowitz V."/>
            <person name="Hugenholtz P."/>
            <person name="Kyrpides N.C."/>
            <person name="Woyke T."/>
            <person name="Klenk H.P."/>
        </authorList>
    </citation>
    <scope>NUCLEOTIDE SEQUENCE</scope>
    <source>
        <strain evidence="17">ATCC 51460 / DSM 7334 / H1</strain>
    </source>
</reference>
<evidence type="ECO:0000259" key="15">
    <source>
        <dbReference type="Pfam" id="PF06415"/>
    </source>
</evidence>
<dbReference type="HOGENOM" id="CLU_026099_3_1_12"/>
<keyword evidence="17" id="KW-1185">Reference proteome</keyword>
<feature type="domain" description="Metalloenzyme" evidence="14">
    <location>
        <begin position="17"/>
        <end position="519"/>
    </location>
</feature>
<keyword evidence="8 13" id="KW-0464">Manganese</keyword>
<feature type="binding site" evidence="12">
    <location>
        <position position="202"/>
    </location>
    <ligand>
        <name>substrate</name>
    </ligand>
</feature>
<evidence type="ECO:0000256" key="3">
    <source>
        <dbReference type="ARBA" id="ARBA00002315"/>
    </source>
</evidence>
<evidence type="ECO:0000256" key="6">
    <source>
        <dbReference type="ARBA" id="ARBA00022723"/>
    </source>
</evidence>